<reference evidence="1 2" key="1">
    <citation type="submission" date="2012-12" db="EMBL/GenBank/DDBJ databases">
        <title>Genome assembly of Fulvivirga imtechensis AK7.</title>
        <authorList>
            <person name="Nupur N."/>
            <person name="Khatri I."/>
            <person name="Kumar R."/>
            <person name="Subramanian S."/>
            <person name="Pinnaka A."/>
        </authorList>
    </citation>
    <scope>NUCLEOTIDE SEQUENCE [LARGE SCALE GENOMIC DNA]</scope>
    <source>
        <strain evidence="1 2">AK7</strain>
    </source>
</reference>
<organism evidence="1 2">
    <name type="scientific">Fulvivirga imtechensis AK7</name>
    <dbReference type="NCBI Taxonomy" id="1237149"/>
    <lineage>
        <taxon>Bacteria</taxon>
        <taxon>Pseudomonadati</taxon>
        <taxon>Bacteroidota</taxon>
        <taxon>Cytophagia</taxon>
        <taxon>Cytophagales</taxon>
        <taxon>Fulvivirgaceae</taxon>
        <taxon>Fulvivirga</taxon>
    </lineage>
</organism>
<dbReference type="RefSeq" id="WP_009580390.1">
    <property type="nucleotide sequence ID" value="NZ_AMZN01000045.1"/>
</dbReference>
<dbReference type="eggNOG" id="ENOG502ZDKJ">
    <property type="taxonomic scope" value="Bacteria"/>
</dbReference>
<gene>
    <name evidence="1" type="ORF">C900_03054</name>
</gene>
<name>L8JQF7_9BACT</name>
<protein>
    <submittedName>
        <fullName evidence="1">Uncharacterized protein</fullName>
    </submittedName>
</protein>
<sequence length="129" mass="15258">MKNYILVYKIADPKETMYFEDTVMQEYHDHKKEVRHDIPYLAIAARDLPDVEESVNSIIDEITLGASDYVSLYYVKEEETEKIKRLMVRGPADRAEQHLKVISSTEHENLLEDLFDIDFVKMRFQEAEE</sequence>
<dbReference type="AlphaFoldDB" id="L8JQF7"/>
<dbReference type="Proteomes" id="UP000011135">
    <property type="component" value="Unassembled WGS sequence"/>
</dbReference>
<comment type="caution">
    <text evidence="1">The sequence shown here is derived from an EMBL/GenBank/DDBJ whole genome shotgun (WGS) entry which is preliminary data.</text>
</comment>
<evidence type="ECO:0000313" key="1">
    <source>
        <dbReference type="EMBL" id="ELR71090.1"/>
    </source>
</evidence>
<dbReference type="STRING" id="1237149.C900_03054"/>
<accession>L8JQF7</accession>
<dbReference type="EMBL" id="AMZN01000045">
    <property type="protein sequence ID" value="ELR71090.1"/>
    <property type="molecule type" value="Genomic_DNA"/>
</dbReference>
<proteinExistence type="predicted"/>
<keyword evidence="2" id="KW-1185">Reference proteome</keyword>
<evidence type="ECO:0000313" key="2">
    <source>
        <dbReference type="Proteomes" id="UP000011135"/>
    </source>
</evidence>
<dbReference type="OrthoDB" id="980828at2"/>